<dbReference type="PANTHER" id="PTHR11941:SF54">
    <property type="entry name" value="ENOYL-COA HYDRATASE, MITOCHONDRIAL"/>
    <property type="match status" value="1"/>
</dbReference>
<evidence type="ECO:0000313" key="5">
    <source>
        <dbReference type="Proteomes" id="UP000319619"/>
    </source>
</evidence>
<evidence type="ECO:0000256" key="2">
    <source>
        <dbReference type="ARBA" id="ARBA00023239"/>
    </source>
</evidence>
<dbReference type="CDD" id="cd06558">
    <property type="entry name" value="crotonase-like"/>
    <property type="match status" value="1"/>
</dbReference>
<organism evidence="4 5">
    <name type="scientific">candidate division LCP-89 bacterium B3_LCP</name>
    <dbReference type="NCBI Taxonomy" id="2012998"/>
    <lineage>
        <taxon>Bacteria</taxon>
        <taxon>Pseudomonadati</taxon>
        <taxon>Bacteria division LCP-89</taxon>
    </lineage>
</organism>
<dbReference type="Gene3D" id="3.90.226.10">
    <property type="entry name" value="2-enoyl-CoA Hydratase, Chain A, domain 1"/>
    <property type="match status" value="1"/>
</dbReference>
<dbReference type="EMBL" id="NJBN01000006">
    <property type="protein sequence ID" value="TKJ40067.1"/>
    <property type="molecule type" value="Genomic_DNA"/>
</dbReference>
<comment type="similarity">
    <text evidence="1 3">Belongs to the enoyl-CoA hydratase/isomerase family.</text>
</comment>
<dbReference type="InterPro" id="IPR001753">
    <property type="entry name" value="Enoyl-CoA_hydra/iso"/>
</dbReference>
<dbReference type="Pfam" id="PF00378">
    <property type="entry name" value="ECH_1"/>
    <property type="match status" value="1"/>
</dbReference>
<dbReference type="Proteomes" id="UP000319619">
    <property type="component" value="Unassembled WGS sequence"/>
</dbReference>
<dbReference type="GO" id="GO:0006635">
    <property type="term" value="P:fatty acid beta-oxidation"/>
    <property type="evidence" value="ECO:0007669"/>
    <property type="project" value="TreeGrafter"/>
</dbReference>
<dbReference type="FunFam" id="3.90.226.10:FF:000009">
    <property type="entry name" value="Carnitinyl-CoA dehydratase"/>
    <property type="match status" value="1"/>
</dbReference>
<dbReference type="PROSITE" id="PS00166">
    <property type="entry name" value="ENOYL_COA_HYDRATASE"/>
    <property type="match status" value="1"/>
</dbReference>
<evidence type="ECO:0000256" key="1">
    <source>
        <dbReference type="ARBA" id="ARBA00005254"/>
    </source>
</evidence>
<gene>
    <name evidence="4" type="ORF">CEE37_10035</name>
</gene>
<dbReference type="InterPro" id="IPR018376">
    <property type="entry name" value="Enoyl-CoA_hyd/isom_CS"/>
</dbReference>
<dbReference type="PANTHER" id="PTHR11941">
    <property type="entry name" value="ENOYL-COA HYDRATASE-RELATED"/>
    <property type="match status" value="1"/>
</dbReference>
<name>A0A532UZ94_UNCL8</name>
<dbReference type="SUPFAM" id="SSF52096">
    <property type="entry name" value="ClpP/crotonase"/>
    <property type="match status" value="1"/>
</dbReference>
<accession>A0A532UZ94</accession>
<comment type="caution">
    <text evidence="4">The sequence shown here is derived from an EMBL/GenBank/DDBJ whole genome shotgun (WGS) entry which is preliminary data.</text>
</comment>
<reference evidence="4 5" key="1">
    <citation type="submission" date="2017-06" db="EMBL/GenBank/DDBJ databases">
        <title>Novel microbial phyla capable of carbon fixation and sulfur reduction in deep-sea sediments.</title>
        <authorList>
            <person name="Huang J."/>
            <person name="Baker B."/>
            <person name="Wang Y."/>
        </authorList>
    </citation>
    <scope>NUCLEOTIDE SEQUENCE [LARGE SCALE GENOMIC DNA]</scope>
    <source>
        <strain evidence="4">B3_LCP</strain>
    </source>
</reference>
<keyword evidence="2" id="KW-0456">Lyase</keyword>
<dbReference type="GO" id="GO:0016836">
    <property type="term" value="F:hydro-lyase activity"/>
    <property type="evidence" value="ECO:0007669"/>
    <property type="project" value="UniProtKB-ARBA"/>
</dbReference>
<evidence type="ECO:0000256" key="3">
    <source>
        <dbReference type="RuleBase" id="RU003707"/>
    </source>
</evidence>
<evidence type="ECO:0000313" key="4">
    <source>
        <dbReference type="EMBL" id="TKJ40067.1"/>
    </source>
</evidence>
<dbReference type="Gene3D" id="1.10.12.10">
    <property type="entry name" value="Lyase 2-enoyl-coa Hydratase, Chain A, domain 2"/>
    <property type="match status" value="1"/>
</dbReference>
<dbReference type="FunFam" id="1.10.12.10:FF:000001">
    <property type="entry name" value="Probable enoyl-CoA hydratase, mitochondrial"/>
    <property type="match status" value="1"/>
</dbReference>
<dbReference type="InterPro" id="IPR014748">
    <property type="entry name" value="Enoyl-CoA_hydra_C"/>
</dbReference>
<dbReference type="AlphaFoldDB" id="A0A532UZ94"/>
<proteinExistence type="inferred from homology"/>
<protein>
    <submittedName>
        <fullName evidence="4">Crotonase</fullName>
    </submittedName>
</protein>
<dbReference type="InterPro" id="IPR029045">
    <property type="entry name" value="ClpP/crotonase-like_dom_sf"/>
</dbReference>
<sequence length="260" mass="27864">MDYENLLFEIDDGIAIVTINRPKVLNALNGATLTELRATFKRVADDPNIKCAILTGSGEKSFVAGADINEISTKNAVTGVEFALNGQSVSNQIQHCGKPIIAAVNGFALGGGCEIAMACHLRFASEKARFGQPEVNLGIIPGYGGTQRLARLVGAGRALELCISGNMINAQEAYRIGLVNQLYSPEELLPKTKEFCKTVMSKGPKAVSFVLHAVNRGMEMPLADALRLEAHLFGLVCATDDMKEGTAAFMEKREAKFTGK</sequence>